<evidence type="ECO:0000313" key="1">
    <source>
        <dbReference type="EMBL" id="OMH82387.1"/>
    </source>
</evidence>
<name>A0A1R1PN47_ZANCU</name>
<reference evidence="2" key="1">
    <citation type="submission" date="2017-01" db="EMBL/GenBank/DDBJ databases">
        <authorList>
            <person name="Wang Y."/>
            <person name="White M."/>
            <person name="Kvist S."/>
            <person name="Moncalvo J.-M."/>
        </authorList>
    </citation>
    <scope>NUCLEOTIDE SEQUENCE [LARGE SCALE GENOMIC DNA]</scope>
    <source>
        <strain evidence="2">COL-18-3</strain>
    </source>
</reference>
<dbReference type="EMBL" id="LSSK01000674">
    <property type="protein sequence ID" value="OMH82387.1"/>
    <property type="molecule type" value="Genomic_DNA"/>
</dbReference>
<proteinExistence type="predicted"/>
<protein>
    <submittedName>
        <fullName evidence="1">Uncharacterized protein</fullName>
    </submittedName>
</protein>
<dbReference type="Proteomes" id="UP000188320">
    <property type="component" value="Unassembled WGS sequence"/>
</dbReference>
<comment type="caution">
    <text evidence="1">The sequence shown here is derived from an EMBL/GenBank/DDBJ whole genome shotgun (WGS) entry which is preliminary data.</text>
</comment>
<sequence>MKSFLHQYRHYLPLRLLYYHPSSFYHCSCGSQPPSTPELPFAALPTHVREATSPPPYRAHTHPSSCPPLPRSAATTRYHTASQTLSTVEYFDDTSIFTGFFSDARWSFATFVVIVAENKYVLRSIGISRRIFSIFGPKSISSSRSASSITKYLSVFSENPLVFSKWSCNLPGVHTTICGFFESAIACVTISIPPTITAHRAPMVDPNASNVSAI</sequence>
<dbReference type="AlphaFoldDB" id="A0A1R1PN47"/>
<accession>A0A1R1PN47</accession>
<evidence type="ECO:0000313" key="2">
    <source>
        <dbReference type="Proteomes" id="UP000188320"/>
    </source>
</evidence>
<gene>
    <name evidence="1" type="ORF">AX774_g4126</name>
</gene>
<keyword evidence="2" id="KW-1185">Reference proteome</keyword>
<organism evidence="1 2">
    <name type="scientific">Zancudomyces culisetae</name>
    <name type="common">Gut fungus</name>
    <name type="synonym">Smittium culisetae</name>
    <dbReference type="NCBI Taxonomy" id="1213189"/>
    <lineage>
        <taxon>Eukaryota</taxon>
        <taxon>Fungi</taxon>
        <taxon>Fungi incertae sedis</taxon>
        <taxon>Zoopagomycota</taxon>
        <taxon>Kickxellomycotina</taxon>
        <taxon>Harpellomycetes</taxon>
        <taxon>Harpellales</taxon>
        <taxon>Legeriomycetaceae</taxon>
        <taxon>Zancudomyces</taxon>
    </lineage>
</organism>